<dbReference type="AlphaFoldDB" id="A0A0P7B3B9"/>
<dbReference type="SUPFAM" id="SSF55486">
    <property type="entry name" value="Metalloproteases ('zincins'), catalytic domain"/>
    <property type="match status" value="1"/>
</dbReference>
<dbReference type="OrthoDB" id="536211at2759"/>
<protein>
    <submittedName>
        <fullName evidence="12">Extracellular metalloprotease</fullName>
    </submittedName>
</protein>
<comment type="similarity">
    <text evidence="2">Belongs to the peptidase M43B family.</text>
</comment>
<evidence type="ECO:0000256" key="6">
    <source>
        <dbReference type="ARBA" id="ARBA00022801"/>
    </source>
</evidence>
<name>A0A0P7B3B9_9HYPO</name>
<dbReference type="CDD" id="cd04275">
    <property type="entry name" value="ZnMc_pappalysin_like"/>
    <property type="match status" value="1"/>
</dbReference>
<dbReference type="PANTHER" id="PTHR47466">
    <property type="match status" value="1"/>
</dbReference>
<feature type="chain" id="PRO_5006135342" evidence="10">
    <location>
        <begin position="20"/>
        <end position="278"/>
    </location>
</feature>
<dbReference type="GO" id="GO:0008237">
    <property type="term" value="F:metallopeptidase activity"/>
    <property type="evidence" value="ECO:0007669"/>
    <property type="project" value="UniProtKB-KW"/>
</dbReference>
<dbReference type="STRING" id="78410.A0A0P7B3B9"/>
<dbReference type="Pfam" id="PF05572">
    <property type="entry name" value="Peptidase_M43"/>
    <property type="match status" value="1"/>
</dbReference>
<keyword evidence="5 10" id="KW-0732">Signal</keyword>
<comment type="function">
    <text evidence="1">Secreted metalloproteinase that allows assimilation of proteinaceous substrates.</text>
</comment>
<dbReference type="GO" id="GO:0046872">
    <property type="term" value="F:metal ion binding"/>
    <property type="evidence" value="ECO:0007669"/>
    <property type="project" value="UniProtKB-KW"/>
</dbReference>
<proteinExistence type="inferred from homology"/>
<feature type="domain" description="Peptidase M43 pregnancy-associated plasma-A" evidence="11">
    <location>
        <begin position="147"/>
        <end position="266"/>
    </location>
</feature>
<evidence type="ECO:0000256" key="10">
    <source>
        <dbReference type="SAM" id="SignalP"/>
    </source>
</evidence>
<evidence type="ECO:0000313" key="12">
    <source>
        <dbReference type="EMBL" id="KPM44187.1"/>
    </source>
</evidence>
<keyword evidence="7" id="KW-0862">Zinc</keyword>
<comment type="caution">
    <text evidence="12">The sequence shown here is derived from an EMBL/GenBank/DDBJ whole genome shotgun (WGS) entry which is preliminary data.</text>
</comment>
<accession>A0A0P7B3B9</accession>
<keyword evidence="3 12" id="KW-0645">Protease</keyword>
<evidence type="ECO:0000256" key="5">
    <source>
        <dbReference type="ARBA" id="ARBA00022729"/>
    </source>
</evidence>
<dbReference type="Gene3D" id="3.40.390.10">
    <property type="entry name" value="Collagenase (Catalytic Domain)"/>
    <property type="match status" value="1"/>
</dbReference>
<evidence type="ECO:0000256" key="4">
    <source>
        <dbReference type="ARBA" id="ARBA00022723"/>
    </source>
</evidence>
<dbReference type="InterPro" id="IPR008754">
    <property type="entry name" value="Peptidase_M43"/>
</dbReference>
<evidence type="ECO:0000256" key="3">
    <source>
        <dbReference type="ARBA" id="ARBA00022670"/>
    </source>
</evidence>
<keyword evidence="8 12" id="KW-0482">Metalloprotease</keyword>
<gene>
    <name evidence="12" type="ORF">AK830_g2334</name>
</gene>
<keyword evidence="6" id="KW-0378">Hydrolase</keyword>
<evidence type="ECO:0000256" key="1">
    <source>
        <dbReference type="ARBA" id="ARBA00003174"/>
    </source>
</evidence>
<dbReference type="PANTHER" id="PTHR47466:SF1">
    <property type="entry name" value="METALLOPROTEASE MEP1 (AFU_ORTHOLOGUE AFUA_1G07730)-RELATED"/>
    <property type="match status" value="1"/>
</dbReference>
<keyword evidence="4" id="KW-0479">Metal-binding</keyword>
<dbReference type="EMBL" id="LKCW01000022">
    <property type="protein sequence ID" value="KPM44187.1"/>
    <property type="molecule type" value="Genomic_DNA"/>
</dbReference>
<feature type="signal peptide" evidence="10">
    <location>
        <begin position="1"/>
        <end position="19"/>
    </location>
</feature>
<evidence type="ECO:0000259" key="11">
    <source>
        <dbReference type="Pfam" id="PF05572"/>
    </source>
</evidence>
<sequence length="278" mass="30261">MLFKSAFLAALMAASSVVARRSCGTPSPTEEQTEVAEAFMLRESSARALGNTSRAAPISVNVYWHVLATSNSVSGGYLTQATLDSQLDVLNDAFAPHDVSFAQAGIDWTINTNYANDRAELAMKEALRKGTYADLNVYFVPGTQYLGYAYFPTTVTTGSNDFYYDGVVIRSSTVPGGSETGYNLGHTATHEIGHWLGLYHTFEGYTCGGNGDYVSDTPAESEEAYGCEIGRDTCPSIAGTDPVTNYMDYSDDDCFTGFTSGQEDRVYSYWNTYRASYQ</sequence>
<evidence type="ECO:0000256" key="2">
    <source>
        <dbReference type="ARBA" id="ARBA00008721"/>
    </source>
</evidence>
<dbReference type="InterPro" id="IPR024079">
    <property type="entry name" value="MetalloPept_cat_dom_sf"/>
</dbReference>
<evidence type="ECO:0000256" key="9">
    <source>
        <dbReference type="ARBA" id="ARBA00023157"/>
    </source>
</evidence>
<reference evidence="12 13" key="1">
    <citation type="submission" date="2015-09" db="EMBL/GenBank/DDBJ databases">
        <title>Draft genome of a European isolate of the apple canker pathogen Neonectria ditissima.</title>
        <authorList>
            <person name="Gomez-Cortecero A."/>
            <person name="Harrison R.J."/>
            <person name="Armitage A.D."/>
        </authorList>
    </citation>
    <scope>NUCLEOTIDE SEQUENCE [LARGE SCALE GENOMIC DNA]</scope>
    <source>
        <strain evidence="12 13">R09/05</strain>
    </source>
</reference>
<evidence type="ECO:0000256" key="7">
    <source>
        <dbReference type="ARBA" id="ARBA00022833"/>
    </source>
</evidence>
<evidence type="ECO:0000313" key="13">
    <source>
        <dbReference type="Proteomes" id="UP000050424"/>
    </source>
</evidence>
<dbReference type="GO" id="GO:0006508">
    <property type="term" value="P:proteolysis"/>
    <property type="evidence" value="ECO:0007669"/>
    <property type="project" value="UniProtKB-KW"/>
</dbReference>
<evidence type="ECO:0000256" key="8">
    <source>
        <dbReference type="ARBA" id="ARBA00023049"/>
    </source>
</evidence>
<keyword evidence="9" id="KW-1015">Disulfide bond</keyword>
<keyword evidence="13" id="KW-1185">Reference proteome</keyword>
<dbReference type="Proteomes" id="UP000050424">
    <property type="component" value="Unassembled WGS sequence"/>
</dbReference>
<organism evidence="12 13">
    <name type="scientific">Neonectria ditissima</name>
    <dbReference type="NCBI Taxonomy" id="78410"/>
    <lineage>
        <taxon>Eukaryota</taxon>
        <taxon>Fungi</taxon>
        <taxon>Dikarya</taxon>
        <taxon>Ascomycota</taxon>
        <taxon>Pezizomycotina</taxon>
        <taxon>Sordariomycetes</taxon>
        <taxon>Hypocreomycetidae</taxon>
        <taxon>Hypocreales</taxon>
        <taxon>Nectriaceae</taxon>
        <taxon>Neonectria</taxon>
    </lineage>
</organism>